<feature type="non-terminal residue" evidence="2">
    <location>
        <position position="1"/>
    </location>
</feature>
<dbReference type="AlphaFoldDB" id="A0A550C6A7"/>
<name>A0A550C6A7_9AGAR</name>
<reference evidence="2 3" key="1">
    <citation type="journal article" date="2019" name="New Phytol.">
        <title>Comparative genomics reveals unique wood-decay strategies and fruiting body development in the Schizophyllaceae.</title>
        <authorList>
            <person name="Almasi E."/>
            <person name="Sahu N."/>
            <person name="Krizsan K."/>
            <person name="Balint B."/>
            <person name="Kovacs G.M."/>
            <person name="Kiss B."/>
            <person name="Cseklye J."/>
            <person name="Drula E."/>
            <person name="Henrissat B."/>
            <person name="Nagy I."/>
            <person name="Chovatia M."/>
            <person name="Adam C."/>
            <person name="LaButti K."/>
            <person name="Lipzen A."/>
            <person name="Riley R."/>
            <person name="Grigoriev I.V."/>
            <person name="Nagy L.G."/>
        </authorList>
    </citation>
    <scope>NUCLEOTIDE SEQUENCE [LARGE SCALE GENOMIC DNA]</scope>
    <source>
        <strain evidence="2 3">NL-1724</strain>
    </source>
</reference>
<proteinExistence type="predicted"/>
<dbReference type="Proteomes" id="UP000320762">
    <property type="component" value="Unassembled WGS sequence"/>
</dbReference>
<keyword evidence="3" id="KW-1185">Reference proteome</keyword>
<accession>A0A550C6A7</accession>
<evidence type="ECO:0000313" key="2">
    <source>
        <dbReference type="EMBL" id="TRM60312.1"/>
    </source>
</evidence>
<evidence type="ECO:0000256" key="1">
    <source>
        <dbReference type="SAM" id="MobiDB-lite"/>
    </source>
</evidence>
<gene>
    <name evidence="2" type="ORF">BD626DRAFT_504919</name>
</gene>
<protein>
    <submittedName>
        <fullName evidence="2">Uncharacterized protein</fullName>
    </submittedName>
</protein>
<sequence length="60" mass="6208">AIVSNSTPNRSSALRPTVVGTPNRTTCSAHPATDETCPAPDETSSKVFCICSDACSTLHT</sequence>
<feature type="region of interest" description="Disordered" evidence="1">
    <location>
        <begin position="1"/>
        <end position="20"/>
    </location>
</feature>
<organism evidence="2 3">
    <name type="scientific">Schizophyllum amplum</name>
    <dbReference type="NCBI Taxonomy" id="97359"/>
    <lineage>
        <taxon>Eukaryota</taxon>
        <taxon>Fungi</taxon>
        <taxon>Dikarya</taxon>
        <taxon>Basidiomycota</taxon>
        <taxon>Agaricomycotina</taxon>
        <taxon>Agaricomycetes</taxon>
        <taxon>Agaricomycetidae</taxon>
        <taxon>Agaricales</taxon>
        <taxon>Schizophyllaceae</taxon>
        <taxon>Schizophyllum</taxon>
    </lineage>
</organism>
<comment type="caution">
    <text evidence="2">The sequence shown here is derived from an EMBL/GenBank/DDBJ whole genome shotgun (WGS) entry which is preliminary data.</text>
</comment>
<dbReference type="EMBL" id="VDMD01000022">
    <property type="protein sequence ID" value="TRM60312.1"/>
    <property type="molecule type" value="Genomic_DNA"/>
</dbReference>
<evidence type="ECO:0000313" key="3">
    <source>
        <dbReference type="Proteomes" id="UP000320762"/>
    </source>
</evidence>